<organism evidence="2 3">
    <name type="scientific">Pullulanibacillus pueri</name>
    <dbReference type="NCBI Taxonomy" id="1437324"/>
    <lineage>
        <taxon>Bacteria</taxon>
        <taxon>Bacillati</taxon>
        <taxon>Bacillota</taxon>
        <taxon>Bacilli</taxon>
        <taxon>Bacillales</taxon>
        <taxon>Sporolactobacillaceae</taxon>
        <taxon>Pullulanibacillus</taxon>
    </lineage>
</organism>
<comment type="caution">
    <text evidence="2">The sequence shown here is derived from an EMBL/GenBank/DDBJ whole genome shotgun (WGS) entry which is preliminary data.</text>
</comment>
<dbReference type="Proteomes" id="UP000656813">
    <property type="component" value="Unassembled WGS sequence"/>
</dbReference>
<evidence type="ECO:0000313" key="3">
    <source>
        <dbReference type="Proteomes" id="UP000656813"/>
    </source>
</evidence>
<dbReference type="RefSeq" id="WP_268236404.1">
    <property type="nucleotide sequence ID" value="NZ_BMFV01000027.1"/>
</dbReference>
<dbReference type="InterPro" id="IPR005119">
    <property type="entry name" value="LysR_subst-bd"/>
</dbReference>
<keyword evidence="3" id="KW-1185">Reference proteome</keyword>
<reference evidence="2" key="1">
    <citation type="journal article" date="2014" name="Int. J. Syst. Evol. Microbiol.">
        <title>Complete genome sequence of Corynebacterium casei LMG S-19264T (=DSM 44701T), isolated from a smear-ripened cheese.</title>
        <authorList>
            <consortium name="US DOE Joint Genome Institute (JGI-PGF)"/>
            <person name="Walter F."/>
            <person name="Albersmeier A."/>
            <person name="Kalinowski J."/>
            <person name="Ruckert C."/>
        </authorList>
    </citation>
    <scope>NUCLEOTIDE SEQUENCE</scope>
    <source>
        <strain evidence="2">CGMCC 1.12777</strain>
    </source>
</reference>
<evidence type="ECO:0000313" key="2">
    <source>
        <dbReference type="EMBL" id="GGH85681.1"/>
    </source>
</evidence>
<protein>
    <recommendedName>
        <fullName evidence="1">LysR substrate-binding domain-containing protein</fullName>
    </recommendedName>
</protein>
<evidence type="ECO:0000259" key="1">
    <source>
        <dbReference type="Pfam" id="PF03466"/>
    </source>
</evidence>
<dbReference type="Gene3D" id="3.40.190.10">
    <property type="entry name" value="Periplasmic binding protein-like II"/>
    <property type="match status" value="1"/>
</dbReference>
<name>A0A8J2ZY82_9BACL</name>
<proteinExistence type="predicted"/>
<accession>A0A8J2ZY82</accession>
<dbReference type="EMBL" id="BMFV01000027">
    <property type="protein sequence ID" value="GGH85681.1"/>
    <property type="molecule type" value="Genomic_DNA"/>
</dbReference>
<gene>
    <name evidence="2" type="ORF">GCM10007096_31640</name>
</gene>
<dbReference type="AlphaFoldDB" id="A0A8J2ZY82"/>
<feature type="domain" description="LysR substrate-binding" evidence="1">
    <location>
        <begin position="37"/>
        <end position="101"/>
    </location>
</feature>
<reference evidence="2" key="2">
    <citation type="submission" date="2020-09" db="EMBL/GenBank/DDBJ databases">
        <authorList>
            <person name="Sun Q."/>
            <person name="Zhou Y."/>
        </authorList>
    </citation>
    <scope>NUCLEOTIDE SEQUENCE</scope>
    <source>
        <strain evidence="2">CGMCC 1.12777</strain>
    </source>
</reference>
<dbReference type="Pfam" id="PF03466">
    <property type="entry name" value="LysR_substrate"/>
    <property type="match status" value="1"/>
</dbReference>
<dbReference type="SUPFAM" id="SSF53850">
    <property type="entry name" value="Periplasmic binding protein-like II"/>
    <property type="match status" value="1"/>
</dbReference>
<sequence>MWTILRLRFFNDTAFKKIYHIKENLILLKSINKKKVDLQTETFFVSRDQKCPFRQHTLQYIQDKSLLNSQVIEIDSFDIILAMVSAQKGIAFLPESSLGNGFETANDIEPKVFEINFYIRKDSNKSIPNFLIS</sequence>